<comment type="caution">
    <text evidence="1">The sequence shown here is derived from an EMBL/GenBank/DDBJ whole genome shotgun (WGS) entry which is preliminary data.</text>
</comment>
<protein>
    <submittedName>
        <fullName evidence="1">Uncharacterized protein</fullName>
    </submittedName>
</protein>
<organism evidence="1">
    <name type="scientific">marine sediment metagenome</name>
    <dbReference type="NCBI Taxonomy" id="412755"/>
    <lineage>
        <taxon>unclassified sequences</taxon>
        <taxon>metagenomes</taxon>
        <taxon>ecological metagenomes</taxon>
    </lineage>
</organism>
<gene>
    <name evidence="1" type="ORF">LCGC14_2594980</name>
</gene>
<dbReference type="AlphaFoldDB" id="A0A0F9AAH0"/>
<accession>A0A0F9AAH0</accession>
<feature type="non-terminal residue" evidence="1">
    <location>
        <position position="165"/>
    </location>
</feature>
<proteinExistence type="predicted"/>
<sequence length="165" mass="17957">MAPNWSLVGSGTPTENTNALFQRRDGKSQKFSGTFDGEGIQSDATTIAPTENGPHFSSYFTLWIVKGRVRFEWYDVTNDKPILSGSEGKNHSSEIGVWIDFGLAGVDLFKEGTTSVKLSIVIDGDQDTEFYLDSAQLTQSAGHLPFFAGDGAVKLWLAANDELTV</sequence>
<evidence type="ECO:0000313" key="1">
    <source>
        <dbReference type="EMBL" id="KKL06544.1"/>
    </source>
</evidence>
<reference evidence="1" key="1">
    <citation type="journal article" date="2015" name="Nature">
        <title>Complex archaea that bridge the gap between prokaryotes and eukaryotes.</title>
        <authorList>
            <person name="Spang A."/>
            <person name="Saw J.H."/>
            <person name="Jorgensen S.L."/>
            <person name="Zaremba-Niedzwiedzka K."/>
            <person name="Martijn J."/>
            <person name="Lind A.E."/>
            <person name="van Eijk R."/>
            <person name="Schleper C."/>
            <person name="Guy L."/>
            <person name="Ettema T.J."/>
        </authorList>
    </citation>
    <scope>NUCLEOTIDE SEQUENCE</scope>
</reference>
<name>A0A0F9AAH0_9ZZZZ</name>
<dbReference type="EMBL" id="LAZR01043662">
    <property type="protein sequence ID" value="KKL06544.1"/>
    <property type="molecule type" value="Genomic_DNA"/>
</dbReference>